<gene>
    <name evidence="1" type="ORF">GCM10009838_18360</name>
</gene>
<reference evidence="1 2" key="1">
    <citation type="journal article" date="2019" name="Int. J. Syst. Evol. Microbiol.">
        <title>The Global Catalogue of Microorganisms (GCM) 10K type strain sequencing project: providing services to taxonomists for standard genome sequencing and annotation.</title>
        <authorList>
            <consortium name="The Broad Institute Genomics Platform"/>
            <consortium name="The Broad Institute Genome Sequencing Center for Infectious Disease"/>
            <person name="Wu L."/>
            <person name="Ma J."/>
        </authorList>
    </citation>
    <scope>NUCLEOTIDE SEQUENCE [LARGE SCALE GENOMIC DNA]</scope>
    <source>
        <strain evidence="1 2">JCM 16013</strain>
    </source>
</reference>
<dbReference type="Pfam" id="PF06224">
    <property type="entry name" value="AlkZ-like"/>
    <property type="match status" value="1"/>
</dbReference>
<comment type="caution">
    <text evidence="1">The sequence shown here is derived from an EMBL/GenBank/DDBJ whole genome shotgun (WGS) entry which is preliminary data.</text>
</comment>
<evidence type="ECO:0000313" key="1">
    <source>
        <dbReference type="EMBL" id="GAA1961946.1"/>
    </source>
</evidence>
<dbReference type="PANTHER" id="PTHR38479">
    <property type="entry name" value="LMO0824 PROTEIN"/>
    <property type="match status" value="1"/>
</dbReference>
<dbReference type="InterPro" id="IPR009351">
    <property type="entry name" value="AlkZ-like"/>
</dbReference>
<organism evidence="1 2">
    <name type="scientific">Catenulispora subtropica</name>
    <dbReference type="NCBI Taxonomy" id="450798"/>
    <lineage>
        <taxon>Bacteria</taxon>
        <taxon>Bacillati</taxon>
        <taxon>Actinomycetota</taxon>
        <taxon>Actinomycetes</taxon>
        <taxon>Catenulisporales</taxon>
        <taxon>Catenulisporaceae</taxon>
        <taxon>Catenulispora</taxon>
    </lineage>
</organism>
<dbReference type="GO" id="GO:0003677">
    <property type="term" value="F:DNA binding"/>
    <property type="evidence" value="ECO:0007669"/>
    <property type="project" value="UniProtKB-KW"/>
</dbReference>
<name>A0ABN2R1S8_9ACTN</name>
<sequence>MSVRTLTEQELNRATLDRQLLLRRSDLDAAAAVEHLVGLQTQVPPNHYVGLWTRLAAFDAEDFSRRFQDREFVRMSLQRSTIHTVTARDCMPLRRLLQPVQDRNLKGAFGRRLQGIDLRELAARARVLLDEEPLTFNDLGKLLAEAYPDHDAQALGVAVRNNLAMVQVTPRGLWRQGGLAKHTTAENWLGSEEAPAMTPDELVTRYLKAFGPASVMDAQTWSGLTGLREVFDRLRGELVVFQNEGGTELYDLPDAPRPGADVDAPVRFLPDFDNVFIGHKDRARIHDTQVAKDKIWLGNMAVPTFLVDGRIRGVWKIETDKKRKAATLNLTPLVPITKAHRTELETEGAVLLEFLAPGADHDLRWLTDENG</sequence>
<protein>
    <submittedName>
        <fullName evidence="1">Winged helix DNA-binding domain-containing protein</fullName>
    </submittedName>
</protein>
<dbReference type="EMBL" id="BAAAQM010000007">
    <property type="protein sequence ID" value="GAA1961946.1"/>
    <property type="molecule type" value="Genomic_DNA"/>
</dbReference>
<dbReference type="RefSeq" id="WP_344656510.1">
    <property type="nucleotide sequence ID" value="NZ_BAAAQM010000007.1"/>
</dbReference>
<proteinExistence type="predicted"/>
<dbReference type="PANTHER" id="PTHR38479:SF2">
    <property type="entry name" value="WINGED HELIX DNA-BINDING DOMAIN-CONTAINING PROTEIN"/>
    <property type="match status" value="1"/>
</dbReference>
<dbReference type="Proteomes" id="UP001499854">
    <property type="component" value="Unassembled WGS sequence"/>
</dbReference>
<keyword evidence="2" id="KW-1185">Reference proteome</keyword>
<evidence type="ECO:0000313" key="2">
    <source>
        <dbReference type="Proteomes" id="UP001499854"/>
    </source>
</evidence>
<keyword evidence="1" id="KW-0238">DNA-binding</keyword>
<accession>A0ABN2R1S8</accession>